<organism evidence="1 2">
    <name type="scientific">Oopsacas minuta</name>
    <dbReference type="NCBI Taxonomy" id="111878"/>
    <lineage>
        <taxon>Eukaryota</taxon>
        <taxon>Metazoa</taxon>
        <taxon>Porifera</taxon>
        <taxon>Hexactinellida</taxon>
        <taxon>Hexasterophora</taxon>
        <taxon>Lyssacinosida</taxon>
        <taxon>Leucopsacidae</taxon>
        <taxon>Oopsacas</taxon>
    </lineage>
</organism>
<name>A0AAV7JTH1_9METZ</name>
<dbReference type="EMBL" id="JAKMXF010000301">
    <property type="protein sequence ID" value="KAI6651829.1"/>
    <property type="molecule type" value="Genomic_DNA"/>
</dbReference>
<accession>A0AAV7JTH1</accession>
<dbReference type="InterPro" id="IPR036397">
    <property type="entry name" value="RNaseH_sf"/>
</dbReference>
<reference evidence="1 2" key="1">
    <citation type="journal article" date="2023" name="BMC Biol.">
        <title>The compact genome of the sponge Oopsacas minuta (Hexactinellida) is lacking key metazoan core genes.</title>
        <authorList>
            <person name="Santini S."/>
            <person name="Schenkelaars Q."/>
            <person name="Jourda C."/>
            <person name="Duchesne M."/>
            <person name="Belahbib H."/>
            <person name="Rocher C."/>
            <person name="Selva M."/>
            <person name="Riesgo A."/>
            <person name="Vervoort M."/>
            <person name="Leys S.P."/>
            <person name="Kodjabachian L."/>
            <person name="Le Bivic A."/>
            <person name="Borchiellini C."/>
            <person name="Claverie J.M."/>
            <person name="Renard E."/>
        </authorList>
    </citation>
    <scope>NUCLEOTIDE SEQUENCE [LARGE SCALE GENOMIC DNA]</scope>
    <source>
        <strain evidence="1">SPO-2</strain>
    </source>
</reference>
<dbReference type="InterPro" id="IPR052709">
    <property type="entry name" value="Transposase-MT_Hybrid"/>
</dbReference>
<evidence type="ECO:0000313" key="1">
    <source>
        <dbReference type="EMBL" id="KAI6651829.1"/>
    </source>
</evidence>
<evidence type="ECO:0008006" key="3">
    <source>
        <dbReference type="Google" id="ProtNLM"/>
    </source>
</evidence>
<proteinExistence type="predicted"/>
<dbReference type="InterPro" id="IPR001888">
    <property type="entry name" value="Transposase_1"/>
</dbReference>
<dbReference type="Proteomes" id="UP001165289">
    <property type="component" value="Unassembled WGS sequence"/>
</dbReference>
<dbReference type="Gene3D" id="3.30.420.10">
    <property type="entry name" value="Ribonuclease H-like superfamily/Ribonuclease H"/>
    <property type="match status" value="1"/>
</dbReference>
<sequence>MEKAPCTCTHESEGSAGKRIVRVFCDMKGILLLDRLPEKITINSNYYIEEFKQLGKDIKHERRGKFTFGVLLQYDQTMPHVSSKTMDAIHDLGFECLPHLLIVQMWFTASTGYSER</sequence>
<evidence type="ECO:0000313" key="2">
    <source>
        <dbReference type="Proteomes" id="UP001165289"/>
    </source>
</evidence>
<dbReference type="PANTHER" id="PTHR46060">
    <property type="entry name" value="MARINER MOS1 TRANSPOSASE-LIKE PROTEIN"/>
    <property type="match status" value="1"/>
</dbReference>
<protein>
    <recommendedName>
        <fullName evidence="3">Histone-lysine N-methyltransferase SETMAR</fullName>
    </recommendedName>
</protein>
<comment type="caution">
    <text evidence="1">The sequence shown here is derived from an EMBL/GenBank/DDBJ whole genome shotgun (WGS) entry which is preliminary data.</text>
</comment>
<dbReference type="GO" id="GO:0003676">
    <property type="term" value="F:nucleic acid binding"/>
    <property type="evidence" value="ECO:0007669"/>
    <property type="project" value="InterPro"/>
</dbReference>
<dbReference type="AlphaFoldDB" id="A0AAV7JTH1"/>
<gene>
    <name evidence="1" type="ORF">LOD99_4708</name>
</gene>
<dbReference type="Pfam" id="PF01359">
    <property type="entry name" value="Transposase_1"/>
    <property type="match status" value="1"/>
</dbReference>
<keyword evidence="2" id="KW-1185">Reference proteome</keyword>
<dbReference type="PANTHER" id="PTHR46060:SF1">
    <property type="entry name" value="MARINER MOS1 TRANSPOSASE-LIKE PROTEIN"/>
    <property type="match status" value="1"/>
</dbReference>